<dbReference type="SUPFAM" id="SSF52113">
    <property type="entry name" value="BRCT domain"/>
    <property type="match status" value="1"/>
</dbReference>
<reference evidence="7" key="1">
    <citation type="journal article" date="2020" name="Stud. Mycol.">
        <title>101 Dothideomycetes genomes: a test case for predicting lifestyles and emergence of pathogens.</title>
        <authorList>
            <person name="Haridas S."/>
            <person name="Albert R."/>
            <person name="Binder M."/>
            <person name="Bloem J."/>
            <person name="Labutti K."/>
            <person name="Salamov A."/>
            <person name="Andreopoulos B."/>
            <person name="Baker S."/>
            <person name="Barry K."/>
            <person name="Bills G."/>
            <person name="Bluhm B."/>
            <person name="Cannon C."/>
            <person name="Castanera R."/>
            <person name="Culley D."/>
            <person name="Daum C."/>
            <person name="Ezra D."/>
            <person name="Gonzalez J."/>
            <person name="Henrissat B."/>
            <person name="Kuo A."/>
            <person name="Liang C."/>
            <person name="Lipzen A."/>
            <person name="Lutzoni F."/>
            <person name="Magnuson J."/>
            <person name="Mondo S."/>
            <person name="Nolan M."/>
            <person name="Ohm R."/>
            <person name="Pangilinan J."/>
            <person name="Park H.-J."/>
            <person name="Ramirez L."/>
            <person name="Alfaro M."/>
            <person name="Sun H."/>
            <person name="Tritt A."/>
            <person name="Yoshinaga Y."/>
            <person name="Zwiers L.-H."/>
            <person name="Turgeon B."/>
            <person name="Goodwin S."/>
            <person name="Spatafora J."/>
            <person name="Crous P."/>
            <person name="Grigoriev I."/>
        </authorList>
    </citation>
    <scope>NUCLEOTIDE SEQUENCE</scope>
    <source>
        <strain evidence="7">SCOH1-5</strain>
    </source>
</reference>
<evidence type="ECO:0000256" key="3">
    <source>
        <dbReference type="ARBA" id="ARBA00022833"/>
    </source>
</evidence>
<dbReference type="Pfam" id="PF07535">
    <property type="entry name" value="zf-DBF"/>
    <property type="match status" value="1"/>
</dbReference>
<evidence type="ECO:0000256" key="1">
    <source>
        <dbReference type="ARBA" id="ARBA00022723"/>
    </source>
</evidence>
<evidence type="ECO:0000256" key="2">
    <source>
        <dbReference type="ARBA" id="ARBA00022771"/>
    </source>
</evidence>
<dbReference type="PROSITE" id="PS51265">
    <property type="entry name" value="ZF_DBF4"/>
    <property type="match status" value="1"/>
</dbReference>
<evidence type="ECO:0000256" key="4">
    <source>
        <dbReference type="PROSITE-ProRule" id="PRU00600"/>
    </source>
</evidence>
<feature type="domain" description="DBF4-type" evidence="6">
    <location>
        <begin position="555"/>
        <end position="604"/>
    </location>
</feature>
<dbReference type="InterPro" id="IPR055116">
    <property type="entry name" value="DBF4_BRCT"/>
</dbReference>
<evidence type="ECO:0000313" key="8">
    <source>
        <dbReference type="Proteomes" id="UP000799539"/>
    </source>
</evidence>
<dbReference type="FunFam" id="6.10.250.3410:FF:000001">
    <property type="entry name" value="Protein DBF4 homolog A"/>
    <property type="match status" value="1"/>
</dbReference>
<protein>
    <recommendedName>
        <fullName evidence="6">DBF4-type domain-containing protein</fullName>
    </recommendedName>
</protein>
<evidence type="ECO:0000313" key="7">
    <source>
        <dbReference type="EMBL" id="KAF2210810.1"/>
    </source>
</evidence>
<gene>
    <name evidence="7" type="ORF">CERZMDRAFT_44532</name>
</gene>
<dbReference type="Gene3D" id="6.10.250.3410">
    <property type="entry name" value="DBF zinc finger"/>
    <property type="match status" value="1"/>
</dbReference>
<keyword evidence="2 4" id="KW-0863">Zinc-finger</keyword>
<name>A0A6A6FBK1_9PEZI</name>
<dbReference type="PANTHER" id="PTHR15375:SF26">
    <property type="entry name" value="PROTEIN CHIFFON"/>
    <property type="match status" value="1"/>
</dbReference>
<dbReference type="InterPro" id="IPR006572">
    <property type="entry name" value="Znf_DBF"/>
</dbReference>
<keyword evidence="8" id="KW-1185">Reference proteome</keyword>
<dbReference type="AlphaFoldDB" id="A0A6A6FBK1"/>
<dbReference type="InterPro" id="IPR036420">
    <property type="entry name" value="BRCT_dom_sf"/>
</dbReference>
<feature type="region of interest" description="Disordered" evidence="5">
    <location>
        <begin position="84"/>
        <end position="110"/>
    </location>
</feature>
<dbReference type="InterPro" id="IPR013939">
    <property type="entry name" value="Regulatory_Dfp1/Him1"/>
</dbReference>
<proteinExistence type="predicted"/>
<feature type="compositionally biased region" description="Basic and acidic residues" evidence="5">
    <location>
        <begin position="96"/>
        <end position="110"/>
    </location>
</feature>
<dbReference type="SMART" id="SM00586">
    <property type="entry name" value="ZnF_DBF"/>
    <property type="match status" value="1"/>
</dbReference>
<evidence type="ECO:0000256" key="5">
    <source>
        <dbReference type="SAM" id="MobiDB-lite"/>
    </source>
</evidence>
<dbReference type="Proteomes" id="UP000799539">
    <property type="component" value="Unassembled WGS sequence"/>
</dbReference>
<feature type="region of interest" description="Disordered" evidence="5">
    <location>
        <begin position="29"/>
        <end position="51"/>
    </location>
</feature>
<evidence type="ECO:0000259" key="6">
    <source>
        <dbReference type="PROSITE" id="PS51265"/>
    </source>
</evidence>
<keyword evidence="1" id="KW-0479">Metal-binding</keyword>
<dbReference type="Pfam" id="PF22437">
    <property type="entry name" value="DBF4_BRCT"/>
    <property type="match status" value="1"/>
</dbReference>
<dbReference type="GO" id="GO:0010571">
    <property type="term" value="P:positive regulation of nuclear cell cycle DNA replication"/>
    <property type="evidence" value="ECO:0007669"/>
    <property type="project" value="TreeGrafter"/>
</dbReference>
<feature type="compositionally biased region" description="Basic and acidic residues" evidence="5">
    <location>
        <begin position="341"/>
        <end position="360"/>
    </location>
</feature>
<dbReference type="InterPro" id="IPR051590">
    <property type="entry name" value="Replication_Regulatory_Kinase"/>
</dbReference>
<dbReference type="GO" id="GO:0003676">
    <property type="term" value="F:nucleic acid binding"/>
    <property type="evidence" value="ECO:0007669"/>
    <property type="project" value="InterPro"/>
</dbReference>
<keyword evidence="3" id="KW-0862">Zinc</keyword>
<dbReference type="Gene3D" id="3.40.50.10190">
    <property type="entry name" value="BRCT domain"/>
    <property type="match status" value="1"/>
</dbReference>
<dbReference type="GO" id="GO:0008270">
    <property type="term" value="F:zinc ion binding"/>
    <property type="evidence" value="ECO:0007669"/>
    <property type="project" value="UniProtKB-KW"/>
</dbReference>
<organism evidence="7 8">
    <name type="scientific">Cercospora zeae-maydis SCOH1-5</name>
    <dbReference type="NCBI Taxonomy" id="717836"/>
    <lineage>
        <taxon>Eukaryota</taxon>
        <taxon>Fungi</taxon>
        <taxon>Dikarya</taxon>
        <taxon>Ascomycota</taxon>
        <taxon>Pezizomycotina</taxon>
        <taxon>Dothideomycetes</taxon>
        <taxon>Dothideomycetidae</taxon>
        <taxon>Mycosphaerellales</taxon>
        <taxon>Mycosphaerellaceae</taxon>
        <taxon>Cercospora</taxon>
    </lineage>
</organism>
<dbReference type="Pfam" id="PF08630">
    <property type="entry name" value="Dfp1_Him1_M"/>
    <property type="match status" value="1"/>
</dbReference>
<dbReference type="OrthoDB" id="21380at2759"/>
<accession>A0A6A6FBK1</accession>
<dbReference type="GO" id="GO:0031431">
    <property type="term" value="C:Dbf4-dependent protein kinase complex"/>
    <property type="evidence" value="ECO:0007669"/>
    <property type="project" value="TreeGrafter"/>
</dbReference>
<dbReference type="GO" id="GO:0043539">
    <property type="term" value="F:protein serine/threonine kinase activator activity"/>
    <property type="evidence" value="ECO:0007669"/>
    <property type="project" value="TreeGrafter"/>
</dbReference>
<dbReference type="GO" id="GO:1901987">
    <property type="term" value="P:regulation of cell cycle phase transition"/>
    <property type="evidence" value="ECO:0007669"/>
    <property type="project" value="TreeGrafter"/>
</dbReference>
<dbReference type="PANTHER" id="PTHR15375">
    <property type="entry name" value="ACTIVATOR OF S-PHASE KINASE-RELATED"/>
    <property type="match status" value="1"/>
</dbReference>
<feature type="region of interest" description="Disordered" evidence="5">
    <location>
        <begin position="170"/>
        <end position="191"/>
    </location>
</feature>
<feature type="region of interest" description="Disordered" evidence="5">
    <location>
        <begin position="341"/>
        <end position="425"/>
    </location>
</feature>
<sequence length="608" mass="68254">MAARRVPLASVPHAANSPAFGAKRKLHDATLPQAKRPNTAANNENLDPRRKNGVTVVAVDKLDEAFRASHRPPTAFEKKLTAVREKRKTPQHTQQLRHESRTQRQHADNVESIRQWQKHYRRQFPQFVFYFDNVPEDIRHKAVREITSLGAHEDMFFSKAVTHVVTTRTIPSDTTTTHPDEDRRSQHSLAGTQPIVDARRAQQQGADVLSKARALGTKIWALEKLHRVLDTILDAGPGDHAVDQRGAVTRVSSRNTRDADLEQLLRHEKVKGPADRDMTVATQGTITLRGCYLYVHDMDEKTKPVMVRDYSKPQSKEQGKWPQFRLSAPGRCPFVEDPAHARKVAQQDRDAQEAREELQRKTRGNVSLHLEPPQQGNTRDTTLRRSPRKLAQGNVVAMTQPLPPPYHGTTRQQPPPTDGFAPFFNSTQATARGMPRMVRGEPVASGVQPSNVTSAIRSQAISSAAISSTTGLHRRVGDSREMSMLKRKVLGSNSIPTSHANDVRAAINEDAVPPPRAAKRKAQETLGVVYENDHTGAETLQIAAHAAKRKKVVEKEAKPGYCENCRDKFDDFDDHIASRKHRKFATTAENWQELDELLALLKRPHKKR</sequence>
<dbReference type="InterPro" id="IPR038545">
    <property type="entry name" value="Znf_DBF_sf"/>
</dbReference>
<dbReference type="EMBL" id="ML992679">
    <property type="protein sequence ID" value="KAF2210810.1"/>
    <property type="molecule type" value="Genomic_DNA"/>
</dbReference>